<dbReference type="Proteomes" id="UP001566132">
    <property type="component" value="Unassembled WGS sequence"/>
</dbReference>
<dbReference type="InterPro" id="IPR006578">
    <property type="entry name" value="MADF-dom"/>
</dbReference>
<proteinExistence type="predicted"/>
<dbReference type="SMART" id="SM00595">
    <property type="entry name" value="MADF"/>
    <property type="match status" value="1"/>
</dbReference>
<evidence type="ECO:0000313" key="2">
    <source>
        <dbReference type="EMBL" id="KAL1489064.1"/>
    </source>
</evidence>
<dbReference type="InterPro" id="IPR039353">
    <property type="entry name" value="TF_Adf1"/>
</dbReference>
<evidence type="ECO:0000313" key="3">
    <source>
        <dbReference type="Proteomes" id="UP001566132"/>
    </source>
</evidence>
<protein>
    <recommendedName>
        <fullName evidence="1">MADF domain-containing protein</fullName>
    </recommendedName>
</protein>
<dbReference type="PROSITE" id="PS51029">
    <property type="entry name" value="MADF"/>
    <property type="match status" value="1"/>
</dbReference>
<dbReference type="PANTHER" id="PTHR12243">
    <property type="entry name" value="MADF DOMAIN TRANSCRIPTION FACTOR"/>
    <property type="match status" value="1"/>
</dbReference>
<dbReference type="AlphaFoldDB" id="A0ABD1E5R9"/>
<dbReference type="PANTHER" id="PTHR12243:SF60">
    <property type="entry name" value="SI:CH211-15D5.12-RELATED"/>
    <property type="match status" value="1"/>
</dbReference>
<comment type="caution">
    <text evidence="2">The sequence shown here is derived from an EMBL/GenBank/DDBJ whole genome shotgun (WGS) entry which is preliminary data.</text>
</comment>
<dbReference type="Pfam" id="PF10545">
    <property type="entry name" value="MADF_DNA_bdg"/>
    <property type="match status" value="1"/>
</dbReference>
<organism evidence="2 3">
    <name type="scientific">Hypothenemus hampei</name>
    <name type="common">Coffee berry borer</name>
    <dbReference type="NCBI Taxonomy" id="57062"/>
    <lineage>
        <taxon>Eukaryota</taxon>
        <taxon>Metazoa</taxon>
        <taxon>Ecdysozoa</taxon>
        <taxon>Arthropoda</taxon>
        <taxon>Hexapoda</taxon>
        <taxon>Insecta</taxon>
        <taxon>Pterygota</taxon>
        <taxon>Neoptera</taxon>
        <taxon>Endopterygota</taxon>
        <taxon>Coleoptera</taxon>
        <taxon>Polyphaga</taxon>
        <taxon>Cucujiformia</taxon>
        <taxon>Curculionidae</taxon>
        <taxon>Scolytinae</taxon>
        <taxon>Hypothenemus</taxon>
    </lineage>
</organism>
<name>A0ABD1E5R9_HYPHA</name>
<dbReference type="EMBL" id="JBDJPC010000012">
    <property type="protein sequence ID" value="KAL1489064.1"/>
    <property type="molecule type" value="Genomic_DNA"/>
</dbReference>
<sequence>MENSCEEFRDESLLEAIFNCPPLYKKDCADYKSHLKKENCWQQVASSLNADVAVVKKRFKALREKYHRELKLESLATRSDAGASH</sequence>
<reference evidence="2 3" key="1">
    <citation type="submission" date="2024-05" db="EMBL/GenBank/DDBJ databases">
        <title>Genetic variation in Jamaican populations of the coffee berry borer (Hypothenemus hampei).</title>
        <authorList>
            <person name="Errbii M."/>
            <person name="Myrie A."/>
        </authorList>
    </citation>
    <scope>NUCLEOTIDE SEQUENCE [LARGE SCALE GENOMIC DNA]</scope>
    <source>
        <strain evidence="2">JA-Hopewell-2020-01-JO</strain>
        <tissue evidence="2">Whole body</tissue>
    </source>
</reference>
<feature type="domain" description="MADF" evidence="1">
    <location>
        <begin position="12"/>
        <end position="85"/>
    </location>
</feature>
<evidence type="ECO:0000259" key="1">
    <source>
        <dbReference type="PROSITE" id="PS51029"/>
    </source>
</evidence>
<keyword evidence="3" id="KW-1185">Reference proteome</keyword>
<gene>
    <name evidence="2" type="ORF">ABEB36_014009</name>
</gene>
<accession>A0ABD1E5R9</accession>